<organism evidence="2 3">
    <name type="scientific">Psophocarpus tetragonolobus</name>
    <name type="common">Winged bean</name>
    <name type="synonym">Dolichos tetragonolobus</name>
    <dbReference type="NCBI Taxonomy" id="3891"/>
    <lineage>
        <taxon>Eukaryota</taxon>
        <taxon>Viridiplantae</taxon>
        <taxon>Streptophyta</taxon>
        <taxon>Embryophyta</taxon>
        <taxon>Tracheophyta</taxon>
        <taxon>Spermatophyta</taxon>
        <taxon>Magnoliopsida</taxon>
        <taxon>eudicotyledons</taxon>
        <taxon>Gunneridae</taxon>
        <taxon>Pentapetalae</taxon>
        <taxon>rosids</taxon>
        <taxon>fabids</taxon>
        <taxon>Fabales</taxon>
        <taxon>Fabaceae</taxon>
        <taxon>Papilionoideae</taxon>
        <taxon>50 kb inversion clade</taxon>
        <taxon>NPAAA clade</taxon>
        <taxon>indigoferoid/millettioid clade</taxon>
        <taxon>Phaseoleae</taxon>
        <taxon>Psophocarpus</taxon>
    </lineage>
</organism>
<evidence type="ECO:0000313" key="3">
    <source>
        <dbReference type="Proteomes" id="UP001386955"/>
    </source>
</evidence>
<protein>
    <submittedName>
        <fullName evidence="2">Uncharacterized protein</fullName>
    </submittedName>
</protein>
<evidence type="ECO:0000256" key="1">
    <source>
        <dbReference type="SAM" id="MobiDB-lite"/>
    </source>
</evidence>
<feature type="compositionally biased region" description="Acidic residues" evidence="1">
    <location>
        <begin position="79"/>
        <end position="107"/>
    </location>
</feature>
<feature type="compositionally biased region" description="Acidic residues" evidence="1">
    <location>
        <begin position="56"/>
        <end position="66"/>
    </location>
</feature>
<dbReference type="Proteomes" id="UP001386955">
    <property type="component" value="Unassembled WGS sequence"/>
</dbReference>
<name>A0AAN9NXH6_PSOTE</name>
<keyword evidence="3" id="KW-1185">Reference proteome</keyword>
<evidence type="ECO:0000313" key="2">
    <source>
        <dbReference type="EMBL" id="KAK7380971.1"/>
    </source>
</evidence>
<dbReference type="AlphaFoldDB" id="A0AAN9NXH6"/>
<dbReference type="EMBL" id="JAYMYS010000009">
    <property type="protein sequence ID" value="KAK7380971.1"/>
    <property type="molecule type" value="Genomic_DNA"/>
</dbReference>
<comment type="caution">
    <text evidence="2">The sequence shown here is derived from an EMBL/GenBank/DDBJ whole genome shotgun (WGS) entry which is preliminary data.</text>
</comment>
<gene>
    <name evidence="2" type="ORF">VNO78_33492</name>
</gene>
<reference evidence="2 3" key="1">
    <citation type="submission" date="2024-01" db="EMBL/GenBank/DDBJ databases">
        <title>The genomes of 5 underutilized Papilionoideae crops provide insights into root nodulation and disease resistanc.</title>
        <authorList>
            <person name="Jiang F."/>
        </authorList>
    </citation>
    <scope>NUCLEOTIDE SEQUENCE [LARGE SCALE GENOMIC DNA]</scope>
    <source>
        <strain evidence="2">DUOXIRENSHENG_FW03</strain>
        <tissue evidence="2">Leaves</tissue>
    </source>
</reference>
<sequence>MGVQGPNKIIAFRESGLMMLSLSLFARNTSPVKHGNPLFHASSSCLFIMTMHERENGEDENGEKEEEWSKDVDNLISDDGFDDMNDNDDDSSEDDNDLPPDFDEDAGLLEIGQGKTIKLD</sequence>
<feature type="region of interest" description="Disordered" evidence="1">
    <location>
        <begin position="52"/>
        <end position="120"/>
    </location>
</feature>
<proteinExistence type="predicted"/>
<accession>A0AAN9NXH6</accession>